<accession>A0ABQ0A4Z0</accession>
<dbReference type="InterPro" id="IPR005625">
    <property type="entry name" value="PepSY-ass_TM"/>
</dbReference>
<feature type="transmembrane region" description="Helical" evidence="1">
    <location>
        <begin position="224"/>
        <end position="252"/>
    </location>
</feature>
<name>A0ABQ0A4Z0_9GAMM</name>
<evidence type="ECO:0000256" key="1">
    <source>
        <dbReference type="SAM" id="Phobius"/>
    </source>
</evidence>
<evidence type="ECO:0000313" key="2">
    <source>
        <dbReference type="EMBL" id="GAA6166707.1"/>
    </source>
</evidence>
<dbReference type="Proteomes" id="UP001465153">
    <property type="component" value="Unassembled WGS sequence"/>
</dbReference>
<proteinExistence type="predicted"/>
<feature type="transmembrane region" description="Helical" evidence="1">
    <location>
        <begin position="28"/>
        <end position="46"/>
    </location>
</feature>
<keyword evidence="1" id="KW-0472">Membrane</keyword>
<organism evidence="2 3">
    <name type="scientific">Sessilibacter corallicola</name>
    <dbReference type="NCBI Taxonomy" id="2904075"/>
    <lineage>
        <taxon>Bacteria</taxon>
        <taxon>Pseudomonadati</taxon>
        <taxon>Pseudomonadota</taxon>
        <taxon>Gammaproteobacteria</taxon>
        <taxon>Cellvibrionales</taxon>
        <taxon>Cellvibrionaceae</taxon>
        <taxon>Sessilibacter</taxon>
    </lineage>
</organism>
<dbReference type="RefSeq" id="WP_353301571.1">
    <property type="nucleotide sequence ID" value="NZ_BAABWN010000001.1"/>
</dbReference>
<comment type="caution">
    <text evidence="2">The sequence shown here is derived from an EMBL/GenBank/DDBJ whole genome shotgun (WGS) entry which is preliminary data.</text>
</comment>
<gene>
    <name evidence="2" type="ORF">NBRC116591_05170</name>
</gene>
<keyword evidence="1" id="KW-1133">Transmembrane helix</keyword>
<dbReference type="EMBL" id="BAABWN010000001">
    <property type="protein sequence ID" value="GAA6166707.1"/>
    <property type="molecule type" value="Genomic_DNA"/>
</dbReference>
<reference evidence="2 3" key="1">
    <citation type="submission" date="2024-04" db="EMBL/GenBank/DDBJ databases">
        <title>Draft genome sequence of Sessilibacter corallicola NBRC 116591.</title>
        <authorList>
            <person name="Miyakawa T."/>
            <person name="Kusuya Y."/>
            <person name="Miura T."/>
        </authorList>
    </citation>
    <scope>NUCLEOTIDE SEQUENCE [LARGE SCALE GENOMIC DNA]</scope>
    <source>
        <strain evidence="2 3">KU-00831-HH</strain>
    </source>
</reference>
<evidence type="ECO:0008006" key="4">
    <source>
        <dbReference type="Google" id="ProtNLM"/>
    </source>
</evidence>
<keyword evidence="1" id="KW-0812">Transmembrane</keyword>
<sequence length="259" mass="28995">MNNRIQLPSRNKKQFRLRRFVWQWHRRFGVAIAVFVVLLSITGILLNHTDSLDLDGINIQNSAILSLYGIEKPVITSFSTSNHWFGQLDQQIYFNESTLPGCNGALVGVVTLSAENLFALVCQNEMLLVSSEGELVERIGDLYQLPTPISGAGACDTLPCLVSENSHFLIDINELSWQQTKPDLYEPIQQASAPNELLTSWQQNYIGQAISLERFILDIHSGRILGSFGVLIMDLSAILLSVLVISGVWLWLKSLSPRR</sequence>
<evidence type="ECO:0000313" key="3">
    <source>
        <dbReference type="Proteomes" id="UP001465153"/>
    </source>
</evidence>
<dbReference type="Pfam" id="PF03929">
    <property type="entry name" value="PepSY_TM"/>
    <property type="match status" value="1"/>
</dbReference>
<protein>
    <recommendedName>
        <fullName evidence="4">PepSY domain-containing protein</fullName>
    </recommendedName>
</protein>
<keyword evidence="3" id="KW-1185">Reference proteome</keyword>